<dbReference type="AlphaFoldDB" id="A0A6A4WXA1"/>
<feature type="domain" description="Helicase ATP-binding" evidence="10">
    <location>
        <begin position="128"/>
        <end position="430"/>
    </location>
</feature>
<dbReference type="InterPro" id="IPR001650">
    <property type="entry name" value="Helicase_C-like"/>
</dbReference>
<evidence type="ECO:0000256" key="3">
    <source>
        <dbReference type="ARBA" id="ARBA00022806"/>
    </source>
</evidence>
<feature type="transmembrane region" description="Helical" evidence="9">
    <location>
        <begin position="232"/>
        <end position="254"/>
    </location>
</feature>
<dbReference type="PROSITE" id="PS51192">
    <property type="entry name" value="HELICASE_ATP_BIND_1"/>
    <property type="match status" value="1"/>
</dbReference>
<accession>A0A6A4WXA1</accession>
<protein>
    <recommendedName>
        <fullName evidence="7">ATP-dependent RNA helicase</fullName>
        <ecNumber evidence="7">3.6.4.13</ecNumber>
    </recommendedName>
</protein>
<feature type="compositionally biased region" description="Polar residues" evidence="8">
    <location>
        <begin position="9"/>
        <end position="29"/>
    </location>
</feature>
<dbReference type="EC" id="3.6.4.13" evidence="7"/>
<keyword evidence="3 7" id="KW-0347">Helicase</keyword>
<evidence type="ECO:0000259" key="10">
    <source>
        <dbReference type="PROSITE" id="PS51192"/>
    </source>
</evidence>
<keyword evidence="2 7" id="KW-0378">Hydrolase</keyword>
<keyword evidence="9" id="KW-1133">Transmembrane helix</keyword>
<proteinExistence type="inferred from homology"/>
<dbReference type="GO" id="GO:0003724">
    <property type="term" value="F:RNA helicase activity"/>
    <property type="evidence" value="ECO:0007669"/>
    <property type="project" value="UniProtKB-EC"/>
</dbReference>
<comment type="domain">
    <text evidence="7">The Q motif is unique to and characteristic of the DEAD box family of RNA helicases and controls ATP binding and hydrolysis.</text>
</comment>
<keyword evidence="1 7" id="KW-0547">Nucleotide-binding</keyword>
<reference evidence="13 14" key="1">
    <citation type="submission" date="2019-07" db="EMBL/GenBank/DDBJ databases">
        <title>Draft genome assembly of a fouling barnacle, Amphibalanus amphitrite (Darwin, 1854): The first reference genome for Thecostraca.</title>
        <authorList>
            <person name="Kim W."/>
        </authorList>
    </citation>
    <scope>NUCLEOTIDE SEQUENCE [LARGE SCALE GENOMIC DNA]</scope>
    <source>
        <strain evidence="13">SNU_AA5</strain>
        <tissue evidence="13">Soma without cirri and trophi</tissue>
    </source>
</reference>
<dbReference type="CDD" id="cd18787">
    <property type="entry name" value="SF2_C_DEAD"/>
    <property type="match status" value="1"/>
</dbReference>
<dbReference type="Proteomes" id="UP000440578">
    <property type="component" value="Unassembled WGS sequence"/>
</dbReference>
<evidence type="ECO:0000256" key="6">
    <source>
        <dbReference type="PROSITE-ProRule" id="PRU00552"/>
    </source>
</evidence>
<feature type="compositionally biased region" description="Basic and acidic residues" evidence="8">
    <location>
        <begin position="47"/>
        <end position="61"/>
    </location>
</feature>
<dbReference type="GO" id="GO:0005524">
    <property type="term" value="F:ATP binding"/>
    <property type="evidence" value="ECO:0007669"/>
    <property type="project" value="UniProtKB-UniRule"/>
</dbReference>
<feature type="domain" description="DEAD-box RNA helicase Q" evidence="12">
    <location>
        <begin position="96"/>
        <end position="125"/>
    </location>
</feature>
<evidence type="ECO:0000313" key="13">
    <source>
        <dbReference type="EMBL" id="KAF0311505.1"/>
    </source>
</evidence>
<dbReference type="SMART" id="SM00487">
    <property type="entry name" value="DEXDc"/>
    <property type="match status" value="1"/>
</dbReference>
<evidence type="ECO:0000256" key="5">
    <source>
        <dbReference type="ARBA" id="ARBA00022884"/>
    </source>
</evidence>
<dbReference type="PROSITE" id="PS51195">
    <property type="entry name" value="Q_MOTIF"/>
    <property type="match status" value="1"/>
</dbReference>
<dbReference type="Pfam" id="PF15860">
    <property type="entry name" value="DUF4728"/>
    <property type="match status" value="1"/>
</dbReference>
<dbReference type="OrthoDB" id="422663at2759"/>
<keyword evidence="5 7" id="KW-0694">RNA-binding</keyword>
<dbReference type="GO" id="GO:0003723">
    <property type="term" value="F:RNA binding"/>
    <property type="evidence" value="ECO:0007669"/>
    <property type="project" value="UniProtKB-UniRule"/>
</dbReference>
<comment type="similarity">
    <text evidence="7">Belongs to the DEAD box helicase family.</text>
</comment>
<dbReference type="Gene3D" id="3.40.50.300">
    <property type="entry name" value="P-loop containing nucleotide triphosphate hydrolases"/>
    <property type="match status" value="3"/>
</dbReference>
<comment type="function">
    <text evidence="7">RNA helicase.</text>
</comment>
<comment type="catalytic activity">
    <reaction evidence="7">
        <text>ATP + H2O = ADP + phosphate + H(+)</text>
        <dbReference type="Rhea" id="RHEA:13065"/>
        <dbReference type="ChEBI" id="CHEBI:15377"/>
        <dbReference type="ChEBI" id="CHEBI:15378"/>
        <dbReference type="ChEBI" id="CHEBI:30616"/>
        <dbReference type="ChEBI" id="CHEBI:43474"/>
        <dbReference type="ChEBI" id="CHEBI:456216"/>
        <dbReference type="EC" id="3.6.4.13"/>
    </reaction>
</comment>
<feature type="compositionally biased region" description="Basic residues" evidence="8">
    <location>
        <begin position="33"/>
        <end position="46"/>
    </location>
</feature>
<name>A0A6A4WXA1_AMPAM</name>
<feature type="domain" description="Helicase C-terminal" evidence="11">
    <location>
        <begin position="451"/>
        <end position="626"/>
    </location>
</feature>
<sequence>MKVPKAPSSWGSSETPSKSAVSTSASPDSLQRKKDRLKASLKKKKKSPEDKQDGGRPKPADNKPFYASLFSHNPEVPELGLPETSEPSQPDVFSGENFSDLQLHPHLVANVTKALGGAEMTRVQQRALPVVLAGGDCLVRSQTGSGKTLAYLLPVIQVDFGTAVALLFAISALLWIALIMSVLMLIASALLIYGVQTASECLVLTWMILHGIMLTLSTIGNLYQLIATISNGFAVPIVLAVLSLLWVGVQWYWYAVVVFFYRSMGSAGEPARKGLQAIEPPVTRESGLYALIVVPTRELALQTYNCAAQLMKAFVRLVPGYLTGGEKTLAEKRRLRRGLNLLVATPGRLLAHIASSRNLRLGALRWLVLDEADLLLDMGYEKHVRSIVEAVLEQRAPRTSGPLQTVLLSATLDDRVQKLAGLSLTDPTFIDASSDGGDTSRPEGELVTPGQLRQFVAVVPAKLRMVALASFVLWKCSTRDESKMIVFMNTNDMVDYHCALFGACLPGRGLTDLKICKLHGNMPQTDRTGVFTEFRKARSGLLICTDVAARGVDLPHVHWIVQYTPPCRSADYVHRVGRTARAGGTGAALALLTPAETGLVELLREGGLSVSDMSLETLLSPLAASRAGGRPTSLEEAATQLQLHMEETVAH</sequence>
<dbReference type="InterPro" id="IPR011545">
    <property type="entry name" value="DEAD/DEAH_box_helicase_dom"/>
</dbReference>
<dbReference type="SMART" id="SM00490">
    <property type="entry name" value="HELICc"/>
    <property type="match status" value="1"/>
</dbReference>
<evidence type="ECO:0000259" key="12">
    <source>
        <dbReference type="PROSITE" id="PS51195"/>
    </source>
</evidence>
<dbReference type="SUPFAM" id="SSF52540">
    <property type="entry name" value="P-loop containing nucleoside triphosphate hydrolases"/>
    <property type="match status" value="2"/>
</dbReference>
<evidence type="ECO:0000256" key="8">
    <source>
        <dbReference type="SAM" id="MobiDB-lite"/>
    </source>
</evidence>
<dbReference type="InterPro" id="IPR027417">
    <property type="entry name" value="P-loop_NTPase"/>
</dbReference>
<dbReference type="GO" id="GO:0016787">
    <property type="term" value="F:hydrolase activity"/>
    <property type="evidence" value="ECO:0007669"/>
    <property type="project" value="UniProtKB-KW"/>
</dbReference>
<evidence type="ECO:0000256" key="9">
    <source>
        <dbReference type="SAM" id="Phobius"/>
    </source>
</evidence>
<evidence type="ECO:0000256" key="1">
    <source>
        <dbReference type="ARBA" id="ARBA00022741"/>
    </source>
</evidence>
<dbReference type="InterPro" id="IPR014001">
    <property type="entry name" value="Helicase_ATP-bd"/>
</dbReference>
<organism evidence="13 14">
    <name type="scientific">Amphibalanus amphitrite</name>
    <name type="common">Striped barnacle</name>
    <name type="synonym">Balanus amphitrite</name>
    <dbReference type="NCBI Taxonomy" id="1232801"/>
    <lineage>
        <taxon>Eukaryota</taxon>
        <taxon>Metazoa</taxon>
        <taxon>Ecdysozoa</taxon>
        <taxon>Arthropoda</taxon>
        <taxon>Crustacea</taxon>
        <taxon>Multicrustacea</taxon>
        <taxon>Cirripedia</taxon>
        <taxon>Thoracica</taxon>
        <taxon>Thoracicalcarea</taxon>
        <taxon>Balanomorpha</taxon>
        <taxon>Balanoidea</taxon>
        <taxon>Balanidae</taxon>
        <taxon>Amphibalaninae</taxon>
        <taxon>Amphibalanus</taxon>
    </lineage>
</organism>
<dbReference type="EMBL" id="VIIS01000235">
    <property type="protein sequence ID" value="KAF0311505.1"/>
    <property type="molecule type" value="Genomic_DNA"/>
</dbReference>
<dbReference type="InterPro" id="IPR031720">
    <property type="entry name" value="DUF4728"/>
</dbReference>
<gene>
    <name evidence="13" type="primary">Ddx31</name>
    <name evidence="13" type="ORF">FJT64_017689</name>
</gene>
<evidence type="ECO:0000256" key="4">
    <source>
        <dbReference type="ARBA" id="ARBA00022840"/>
    </source>
</evidence>
<evidence type="ECO:0000256" key="2">
    <source>
        <dbReference type="ARBA" id="ARBA00022801"/>
    </source>
</evidence>
<feature type="region of interest" description="Disordered" evidence="8">
    <location>
        <begin position="1"/>
        <end position="68"/>
    </location>
</feature>
<evidence type="ECO:0000256" key="7">
    <source>
        <dbReference type="RuleBase" id="RU365068"/>
    </source>
</evidence>
<evidence type="ECO:0000313" key="14">
    <source>
        <dbReference type="Proteomes" id="UP000440578"/>
    </source>
</evidence>
<dbReference type="Pfam" id="PF00271">
    <property type="entry name" value="Helicase_C"/>
    <property type="match status" value="1"/>
</dbReference>
<dbReference type="PANTHER" id="PTHR24031">
    <property type="entry name" value="RNA HELICASE"/>
    <property type="match status" value="1"/>
</dbReference>
<keyword evidence="9" id="KW-0472">Membrane</keyword>
<feature type="transmembrane region" description="Helical" evidence="9">
    <location>
        <begin position="174"/>
        <end position="195"/>
    </location>
</feature>
<feature type="transmembrane region" description="Helical" evidence="9">
    <location>
        <begin position="202"/>
        <end position="226"/>
    </location>
</feature>
<keyword evidence="9" id="KW-0812">Transmembrane</keyword>
<keyword evidence="14" id="KW-1185">Reference proteome</keyword>
<comment type="caution">
    <text evidence="13">The sequence shown here is derived from an EMBL/GenBank/DDBJ whole genome shotgun (WGS) entry which is preliminary data.</text>
</comment>
<keyword evidence="4 7" id="KW-0067">ATP-binding</keyword>
<evidence type="ECO:0000259" key="11">
    <source>
        <dbReference type="PROSITE" id="PS51194"/>
    </source>
</evidence>
<dbReference type="Pfam" id="PF00270">
    <property type="entry name" value="DEAD"/>
    <property type="match status" value="2"/>
</dbReference>
<feature type="short sequence motif" description="Q motif" evidence="6">
    <location>
        <begin position="96"/>
        <end position="125"/>
    </location>
</feature>
<dbReference type="InterPro" id="IPR014014">
    <property type="entry name" value="RNA_helicase_DEAD_Q_motif"/>
</dbReference>
<dbReference type="PROSITE" id="PS51194">
    <property type="entry name" value="HELICASE_CTER"/>
    <property type="match status" value="1"/>
</dbReference>